<dbReference type="InterPro" id="IPR012910">
    <property type="entry name" value="Plug_dom"/>
</dbReference>
<evidence type="ECO:0000256" key="2">
    <source>
        <dbReference type="SAM" id="SignalP"/>
    </source>
</evidence>
<dbReference type="SUPFAM" id="SSF56935">
    <property type="entry name" value="Porins"/>
    <property type="match status" value="1"/>
</dbReference>
<keyword evidence="2" id="KW-0732">Signal</keyword>
<evidence type="ECO:0000259" key="3">
    <source>
        <dbReference type="Pfam" id="PF07715"/>
    </source>
</evidence>
<reference evidence="4 5" key="1">
    <citation type="submission" date="2018-02" db="EMBL/GenBank/DDBJ databases">
        <title>Genomic Encyclopedia of Archaeal and Bacterial Type Strains, Phase II (KMG-II): from individual species to whole genera.</title>
        <authorList>
            <person name="Goeker M."/>
        </authorList>
    </citation>
    <scope>NUCLEOTIDE SEQUENCE [LARGE SCALE GENOMIC DNA]</scope>
    <source>
        <strain evidence="4 5">DSM 21165</strain>
    </source>
</reference>
<evidence type="ECO:0000313" key="5">
    <source>
        <dbReference type="Proteomes" id="UP000251545"/>
    </source>
</evidence>
<keyword evidence="1" id="KW-0812">Transmembrane</keyword>
<sequence>MKTKQLIVLSVLFIFSTLSLCAQNKNKDAASKTITGLVKDFNNTPLSGVYIYVDSVKTKTRTNRKGEYKLKIHPNTKLITAYSPNHGILSLSYSGEKKVSFAFSDEAKPLDTKELYEMGFGKPLRKSSGKVDFEGVRGLNGFNNIYQLIEGVFAGVSVTGTSINIRGATTSTTNAGNSTEPLLLVDNVPFLDISNIIPSEVKSIEVIKGPNAAYYGARGVYGVVKITLKN</sequence>
<dbReference type="InterPro" id="IPR039426">
    <property type="entry name" value="TonB-dep_rcpt-like"/>
</dbReference>
<dbReference type="RefSeq" id="WP_170063964.1">
    <property type="nucleotide sequence ID" value="NZ_PVEO01000001.1"/>
</dbReference>
<dbReference type="AlphaFoldDB" id="A0A362XBG3"/>
<name>A0A362XBG3_9FLAO</name>
<keyword evidence="1" id="KW-0998">Cell outer membrane</keyword>
<feature type="signal peptide" evidence="2">
    <location>
        <begin position="1"/>
        <end position="22"/>
    </location>
</feature>
<dbReference type="PROSITE" id="PS52016">
    <property type="entry name" value="TONB_DEPENDENT_REC_3"/>
    <property type="match status" value="1"/>
</dbReference>
<feature type="chain" id="PRO_5016899374" evidence="2">
    <location>
        <begin position="23"/>
        <end position="230"/>
    </location>
</feature>
<dbReference type="InterPro" id="IPR037066">
    <property type="entry name" value="Plug_dom_sf"/>
</dbReference>
<dbReference type="Proteomes" id="UP000251545">
    <property type="component" value="Unassembled WGS sequence"/>
</dbReference>
<dbReference type="Gene3D" id="2.60.40.1120">
    <property type="entry name" value="Carboxypeptidase-like, regulatory domain"/>
    <property type="match status" value="1"/>
</dbReference>
<keyword evidence="1" id="KW-0472">Membrane</keyword>
<keyword evidence="1" id="KW-0813">Transport</keyword>
<comment type="subcellular location">
    <subcellularLocation>
        <location evidence="1">Cell outer membrane</location>
        <topology evidence="1">Multi-pass membrane protein</topology>
    </subcellularLocation>
</comment>
<protein>
    <submittedName>
        <fullName evidence="4">TonB-dependent receptor-like protein</fullName>
    </submittedName>
</protein>
<gene>
    <name evidence="4" type="ORF">CLV33_101486</name>
</gene>
<dbReference type="GO" id="GO:0009279">
    <property type="term" value="C:cell outer membrane"/>
    <property type="evidence" value="ECO:0007669"/>
    <property type="project" value="UniProtKB-SubCell"/>
</dbReference>
<dbReference type="InterPro" id="IPR008969">
    <property type="entry name" value="CarboxyPept-like_regulatory"/>
</dbReference>
<comment type="similarity">
    <text evidence="1">Belongs to the TonB-dependent receptor family.</text>
</comment>
<dbReference type="SUPFAM" id="SSF49464">
    <property type="entry name" value="Carboxypeptidase regulatory domain-like"/>
    <property type="match status" value="1"/>
</dbReference>
<keyword evidence="1" id="KW-1134">Transmembrane beta strand</keyword>
<keyword evidence="4" id="KW-0675">Receptor</keyword>
<comment type="caution">
    <text evidence="4">The sequence shown here is derived from an EMBL/GenBank/DDBJ whole genome shotgun (WGS) entry which is preliminary data.</text>
</comment>
<organism evidence="4 5">
    <name type="scientific">Jejuia pallidilutea</name>
    <dbReference type="NCBI Taxonomy" id="504487"/>
    <lineage>
        <taxon>Bacteria</taxon>
        <taxon>Pseudomonadati</taxon>
        <taxon>Bacteroidota</taxon>
        <taxon>Flavobacteriia</taxon>
        <taxon>Flavobacteriales</taxon>
        <taxon>Flavobacteriaceae</taxon>
        <taxon>Jejuia</taxon>
    </lineage>
</organism>
<dbReference type="Gene3D" id="2.170.130.10">
    <property type="entry name" value="TonB-dependent receptor, plug domain"/>
    <property type="match status" value="1"/>
</dbReference>
<dbReference type="EMBL" id="PVEO01000001">
    <property type="protein sequence ID" value="PQV51561.1"/>
    <property type="molecule type" value="Genomic_DNA"/>
</dbReference>
<evidence type="ECO:0000313" key="4">
    <source>
        <dbReference type="EMBL" id="PQV51561.1"/>
    </source>
</evidence>
<evidence type="ECO:0000256" key="1">
    <source>
        <dbReference type="PROSITE-ProRule" id="PRU01360"/>
    </source>
</evidence>
<accession>A0A362XBG3</accession>
<proteinExistence type="inferred from homology"/>
<feature type="domain" description="TonB-dependent receptor plug" evidence="3">
    <location>
        <begin position="142"/>
        <end position="223"/>
    </location>
</feature>
<dbReference type="Pfam" id="PF07715">
    <property type="entry name" value="Plug"/>
    <property type="match status" value="1"/>
</dbReference>